<evidence type="ECO:0000313" key="3">
    <source>
        <dbReference type="EMBL" id="CAH3108301.1"/>
    </source>
</evidence>
<keyword evidence="2" id="KW-0812">Transmembrane</keyword>
<accession>A0ABN8NHQ6</accession>
<proteinExistence type="predicted"/>
<evidence type="ECO:0000256" key="2">
    <source>
        <dbReference type="SAM" id="Phobius"/>
    </source>
</evidence>
<sequence length="610" mass="69198">MELSRFTPIGGSTNMEANKHPEPKAEFSDSKSYNFVGKKFPRQKTKITVIIILVVVLLLGAVISISLYFALRKTAKTASTRLVEVKLDKGETLAYKVDQQIEIQGNGAQKANIGAIVGIQVLNKTSEEYWFLVKFNLSLLNGNMNIKKEKAFFLIRLQIDLRTPKDQPKKSTESFDVYGHSHINQEFLRLVYNILKQLLPTVQYDLYEDVDGEKSDSLVPEESPLLPGPVKMHRKADTSDENSVSIKNHFSREDFQDLPTEIDLDLKYSDHAVIDKSKGVITESHCNFTQQLNLGEPIHNKGGVKVSSMKVSLTSHISLVDREFKDLMDTENVSFPFFVKLVVPKKKATFALYDRPSGVFNSSQTPSPSRSRRATGYVPWREVSSSNLDFEHPFTLFEKKVVGIDVKGEGMIWIHDNEDKEIGVSFRLSIAGRTLPDILYLRYPRSEMEDGQSKKIEHRWSKALSISVPVHILKIGVTFSLSFEVSSQLSFPWDQNSVNPLKLAAEIDPSAEVTASIEGYVSAHFIRGGVDGDGTLVRVGLPVMLSYRDNRDPRNKWCVDLSVHLTALKLSADLFYQKRHWLHWGTRHTLYEFGKWDAIQRTWKELERCG</sequence>
<feature type="compositionally biased region" description="Basic and acidic residues" evidence="1">
    <location>
        <begin position="17"/>
        <end position="26"/>
    </location>
</feature>
<name>A0ABN8NHQ6_9CNID</name>
<evidence type="ECO:0000313" key="4">
    <source>
        <dbReference type="Proteomes" id="UP001159405"/>
    </source>
</evidence>
<keyword evidence="2" id="KW-1133">Transmembrane helix</keyword>
<feature type="region of interest" description="Disordered" evidence="1">
    <location>
        <begin position="214"/>
        <end position="236"/>
    </location>
</feature>
<feature type="transmembrane region" description="Helical" evidence="2">
    <location>
        <begin position="47"/>
        <end position="71"/>
    </location>
</feature>
<gene>
    <name evidence="3" type="ORF">PLOB_00017704</name>
</gene>
<protein>
    <submittedName>
        <fullName evidence="3">Uncharacterized protein</fullName>
    </submittedName>
</protein>
<reference evidence="3 4" key="1">
    <citation type="submission" date="2022-05" db="EMBL/GenBank/DDBJ databases">
        <authorList>
            <consortium name="Genoscope - CEA"/>
            <person name="William W."/>
        </authorList>
    </citation>
    <scope>NUCLEOTIDE SEQUENCE [LARGE SCALE GENOMIC DNA]</scope>
</reference>
<dbReference type="EMBL" id="CALNXK010000021">
    <property type="protein sequence ID" value="CAH3108301.1"/>
    <property type="molecule type" value="Genomic_DNA"/>
</dbReference>
<keyword evidence="2" id="KW-0472">Membrane</keyword>
<comment type="caution">
    <text evidence="3">The sequence shown here is derived from an EMBL/GenBank/DDBJ whole genome shotgun (WGS) entry which is preliminary data.</text>
</comment>
<evidence type="ECO:0000256" key="1">
    <source>
        <dbReference type="SAM" id="MobiDB-lite"/>
    </source>
</evidence>
<keyword evidence="4" id="KW-1185">Reference proteome</keyword>
<dbReference type="Proteomes" id="UP001159405">
    <property type="component" value="Unassembled WGS sequence"/>
</dbReference>
<organism evidence="3 4">
    <name type="scientific">Porites lobata</name>
    <dbReference type="NCBI Taxonomy" id="104759"/>
    <lineage>
        <taxon>Eukaryota</taxon>
        <taxon>Metazoa</taxon>
        <taxon>Cnidaria</taxon>
        <taxon>Anthozoa</taxon>
        <taxon>Hexacorallia</taxon>
        <taxon>Scleractinia</taxon>
        <taxon>Fungiina</taxon>
        <taxon>Poritidae</taxon>
        <taxon>Porites</taxon>
    </lineage>
</organism>
<feature type="region of interest" description="Disordered" evidence="1">
    <location>
        <begin position="1"/>
        <end position="26"/>
    </location>
</feature>